<evidence type="ECO:0000256" key="1">
    <source>
        <dbReference type="ARBA" id="ARBA00006484"/>
    </source>
</evidence>
<sequence length="248" mass="25748">MTGGTSGIGLAFARALAARGCDIALVARNEARLESVAAELSSLGVDVVALPADLSQSEGVAKVCSYIDEEQVEVLVNNAGKGLRHPLATTDTAPLREAIDLMASAVVEVGAVAAAAMKARGHGVVVNTASVSGLVPMGLYSAIKALVKTWSQALALEMRPHGVQVVTFMPGWVRTEHHARAGITTSNLPDAVWLDADAVVEETLRAVDAGKTYVTPSLKFKVASALARYAPQRAVGAVTQKIVRGRDG</sequence>
<dbReference type="PANTHER" id="PTHR42879">
    <property type="entry name" value="3-OXOACYL-(ACYL-CARRIER-PROTEIN) REDUCTASE"/>
    <property type="match status" value="1"/>
</dbReference>
<accession>A0A179B6M6</accession>
<dbReference type="InterPro" id="IPR002347">
    <property type="entry name" value="SDR_fam"/>
</dbReference>
<name>A0A179B6M6_9ACTO</name>
<dbReference type="Proteomes" id="UP000078368">
    <property type="component" value="Unassembled WGS sequence"/>
</dbReference>
<evidence type="ECO:0000256" key="2">
    <source>
        <dbReference type="RuleBase" id="RU000363"/>
    </source>
</evidence>
<dbReference type="Gene3D" id="3.40.50.720">
    <property type="entry name" value="NAD(P)-binding Rossmann-like Domain"/>
    <property type="match status" value="1"/>
</dbReference>
<dbReference type="STRING" id="1823756.A4H34_03715"/>
<proteinExistence type="inferred from homology"/>
<evidence type="ECO:0008006" key="5">
    <source>
        <dbReference type="Google" id="ProtNLM"/>
    </source>
</evidence>
<gene>
    <name evidence="3" type="ORF">A4H34_03715</name>
</gene>
<organism evidence="3 4">
    <name type="scientific">Peptidiphaga gingivicola</name>
    <dbReference type="NCBI Taxonomy" id="2741497"/>
    <lineage>
        <taxon>Bacteria</taxon>
        <taxon>Bacillati</taxon>
        <taxon>Actinomycetota</taxon>
        <taxon>Actinomycetes</taxon>
        <taxon>Actinomycetales</taxon>
        <taxon>Actinomycetaceae</taxon>
        <taxon>Peptidiphaga</taxon>
    </lineage>
</organism>
<dbReference type="InterPro" id="IPR050259">
    <property type="entry name" value="SDR"/>
</dbReference>
<comment type="caution">
    <text evidence="3">The sequence shown here is derived from an EMBL/GenBank/DDBJ whole genome shotgun (WGS) entry which is preliminary data.</text>
</comment>
<dbReference type="PIRSF" id="PIRSF000126">
    <property type="entry name" value="11-beta-HSD1"/>
    <property type="match status" value="1"/>
</dbReference>
<evidence type="ECO:0000313" key="3">
    <source>
        <dbReference type="EMBL" id="OAP87070.1"/>
    </source>
</evidence>
<dbReference type="PRINTS" id="PR00081">
    <property type="entry name" value="GDHRDH"/>
</dbReference>
<dbReference type="InterPro" id="IPR036291">
    <property type="entry name" value="NAD(P)-bd_dom_sf"/>
</dbReference>
<keyword evidence="4" id="KW-1185">Reference proteome</keyword>
<dbReference type="AlphaFoldDB" id="A0A179B6M6"/>
<dbReference type="SUPFAM" id="SSF51735">
    <property type="entry name" value="NAD(P)-binding Rossmann-fold domains"/>
    <property type="match status" value="1"/>
</dbReference>
<reference evidence="3 4" key="1">
    <citation type="submission" date="2016-04" db="EMBL/GenBank/DDBJ databases">
        <title>Peptidophaga gingivicola gen. nov., sp. nov., isolated from human subgingival plaque.</title>
        <authorList>
            <person name="Beall C.J."/>
            <person name="Mokrzan E.M."/>
            <person name="Griffen A.L."/>
            <person name="Leys E.J."/>
        </authorList>
    </citation>
    <scope>NUCLEOTIDE SEQUENCE [LARGE SCALE GENOMIC DNA]</scope>
    <source>
        <strain evidence="3 4">BA112</strain>
    </source>
</reference>
<protein>
    <recommendedName>
        <fullName evidence="5">Short-chain dehydrogenase</fullName>
    </recommendedName>
</protein>
<comment type="similarity">
    <text evidence="1 2">Belongs to the short-chain dehydrogenases/reductases (SDR) family.</text>
</comment>
<evidence type="ECO:0000313" key="4">
    <source>
        <dbReference type="Proteomes" id="UP000078368"/>
    </source>
</evidence>
<dbReference type="EMBL" id="LVZK01000001">
    <property type="protein sequence ID" value="OAP87070.1"/>
    <property type="molecule type" value="Genomic_DNA"/>
</dbReference>
<dbReference type="Pfam" id="PF00106">
    <property type="entry name" value="adh_short"/>
    <property type="match status" value="1"/>
</dbReference>
<dbReference type="PRINTS" id="PR00080">
    <property type="entry name" value="SDRFAMILY"/>
</dbReference>